<organism evidence="2">
    <name type="scientific">Rosellinia necatrix</name>
    <name type="common">White root-rot fungus</name>
    <dbReference type="NCBI Taxonomy" id="77044"/>
    <lineage>
        <taxon>Eukaryota</taxon>
        <taxon>Fungi</taxon>
        <taxon>Dikarya</taxon>
        <taxon>Ascomycota</taxon>
        <taxon>Pezizomycotina</taxon>
        <taxon>Sordariomycetes</taxon>
        <taxon>Xylariomycetidae</taxon>
        <taxon>Xylariales</taxon>
        <taxon>Xylariaceae</taxon>
        <taxon>Rosellinia</taxon>
    </lineage>
</organism>
<evidence type="ECO:0000259" key="1">
    <source>
        <dbReference type="SMART" id="SM00829"/>
    </source>
</evidence>
<gene>
    <name evidence="2" type="ORF">SAMD00023353_0200650</name>
</gene>
<dbReference type="InterPro" id="IPR052711">
    <property type="entry name" value="Zinc_ADH-like"/>
</dbReference>
<evidence type="ECO:0000313" key="2">
    <source>
        <dbReference type="EMBL" id="GAP83560.1"/>
    </source>
</evidence>
<protein>
    <submittedName>
        <fullName evidence="2">Putative zinc-binding dehydrogenase</fullName>
    </submittedName>
</protein>
<dbReference type="OrthoDB" id="449487at2759"/>
<reference evidence="2" key="1">
    <citation type="submission" date="2016-03" db="EMBL/GenBank/DDBJ databases">
        <title>Draft genome sequence of Rosellinia necatrix.</title>
        <authorList>
            <person name="Kanematsu S."/>
        </authorList>
    </citation>
    <scope>NUCLEOTIDE SEQUENCE [LARGE SCALE GENOMIC DNA]</scope>
    <source>
        <strain evidence="2">W97</strain>
    </source>
</reference>
<dbReference type="Pfam" id="PF08240">
    <property type="entry name" value="ADH_N"/>
    <property type="match status" value="1"/>
</dbReference>
<dbReference type="InterPro" id="IPR036291">
    <property type="entry name" value="NAD(P)-bd_dom_sf"/>
</dbReference>
<dbReference type="FunFam" id="3.40.50.720:FF:000481">
    <property type="entry name" value="Alcohol dehydrogenase, variant"/>
    <property type="match status" value="1"/>
</dbReference>
<feature type="domain" description="Enoyl reductase (ER)" evidence="1">
    <location>
        <begin position="12"/>
        <end position="360"/>
    </location>
</feature>
<dbReference type="CDD" id="cd05188">
    <property type="entry name" value="MDR"/>
    <property type="match status" value="1"/>
</dbReference>
<dbReference type="GO" id="GO:0016491">
    <property type="term" value="F:oxidoreductase activity"/>
    <property type="evidence" value="ECO:0007669"/>
    <property type="project" value="InterPro"/>
</dbReference>
<dbReference type="InterPro" id="IPR013149">
    <property type="entry name" value="ADH-like_C"/>
</dbReference>
<dbReference type="EMBL" id="DF977447">
    <property type="protein sequence ID" value="GAP83560.1"/>
    <property type="molecule type" value="Genomic_DNA"/>
</dbReference>
<dbReference type="InterPro" id="IPR013154">
    <property type="entry name" value="ADH-like_N"/>
</dbReference>
<dbReference type="STRING" id="77044.A0A1S7UJY8"/>
<dbReference type="Gene3D" id="3.40.50.720">
    <property type="entry name" value="NAD(P)-binding Rossmann-like Domain"/>
    <property type="match status" value="1"/>
</dbReference>
<dbReference type="SUPFAM" id="SSF51735">
    <property type="entry name" value="NAD(P)-binding Rossmann-fold domains"/>
    <property type="match status" value="1"/>
</dbReference>
<dbReference type="InterPro" id="IPR020843">
    <property type="entry name" value="ER"/>
</dbReference>
<accession>A0A1S7UJY8</accession>
<sequence length="372" mass="39091">MSRSITLKKIDGKPGQVYYPLQLNHNAKPVPGPGEVLVRLEAAALNHRDHFQRQHLYPGISFEHALLADGCGIVESAGPDTGDDDGKGSAAAAAALVGRRVILMPSRGWDSAPEGPESAFTTIGGAVGSACGAAQDYVAVPAAEVELAPAHLTAAEAAALPLVGLTGWRALVSKSGNALPGRNILVTGIGGGVALAVLQFAVALGCNAYVTSGSAAKLERAVRELGAKGGVSYRDADWDRQLAALLPPSRPFLDAVVDGAGGDIMARAVRLLKPGGVVSSYGMTLAPKMDWVMVAVLKNVELRGSTMGSRREFRDMVDFVREREIRPVVSRVAKGLDNFADIEALFEDIREGRQFGKLVIQIAPDEKDSARL</sequence>
<dbReference type="OMA" id="CGSAITY"/>
<dbReference type="SUPFAM" id="SSF50129">
    <property type="entry name" value="GroES-like"/>
    <property type="match status" value="1"/>
</dbReference>
<keyword evidence="3" id="KW-1185">Reference proteome</keyword>
<dbReference type="InterPro" id="IPR011032">
    <property type="entry name" value="GroES-like_sf"/>
</dbReference>
<evidence type="ECO:0000313" key="3">
    <source>
        <dbReference type="Proteomes" id="UP000054516"/>
    </source>
</evidence>
<dbReference type="Pfam" id="PF00107">
    <property type="entry name" value="ADH_zinc_N"/>
    <property type="match status" value="1"/>
</dbReference>
<dbReference type="Proteomes" id="UP000054516">
    <property type="component" value="Unassembled WGS sequence"/>
</dbReference>
<proteinExistence type="predicted"/>
<dbReference type="AlphaFoldDB" id="A0A1S7UJY8"/>
<dbReference type="PANTHER" id="PTHR45033">
    <property type="match status" value="1"/>
</dbReference>
<dbReference type="Gene3D" id="3.90.180.10">
    <property type="entry name" value="Medium-chain alcohol dehydrogenases, catalytic domain"/>
    <property type="match status" value="1"/>
</dbReference>
<dbReference type="SMART" id="SM00829">
    <property type="entry name" value="PKS_ER"/>
    <property type="match status" value="1"/>
</dbReference>
<dbReference type="PANTHER" id="PTHR45033:SF3">
    <property type="entry name" value="DEHYDROGENASE, PUTATIVE (AFU_ORTHOLOGUE AFUA_2G13270)-RELATED"/>
    <property type="match status" value="1"/>
</dbReference>
<name>A0A1S7UJY8_ROSNE</name>